<organism evidence="6 7">
    <name type="scientific">Tilletia caries</name>
    <name type="common">wheat bunt fungus</name>
    <dbReference type="NCBI Taxonomy" id="13290"/>
    <lineage>
        <taxon>Eukaryota</taxon>
        <taxon>Fungi</taxon>
        <taxon>Dikarya</taxon>
        <taxon>Basidiomycota</taxon>
        <taxon>Ustilaginomycotina</taxon>
        <taxon>Exobasidiomycetes</taxon>
        <taxon>Tilletiales</taxon>
        <taxon>Tilletiaceae</taxon>
        <taxon>Tilletia</taxon>
    </lineage>
</organism>
<feature type="compositionally biased region" description="Polar residues" evidence="4">
    <location>
        <begin position="1067"/>
        <end position="1084"/>
    </location>
</feature>
<feature type="region of interest" description="Disordered" evidence="4">
    <location>
        <begin position="1"/>
        <end position="100"/>
    </location>
</feature>
<feature type="region of interest" description="Disordered" evidence="4">
    <location>
        <begin position="1172"/>
        <end position="1221"/>
    </location>
</feature>
<dbReference type="Proteomes" id="UP000077671">
    <property type="component" value="Unassembled WGS sequence"/>
</dbReference>
<feature type="compositionally biased region" description="Low complexity" evidence="4">
    <location>
        <begin position="9"/>
        <end position="21"/>
    </location>
</feature>
<feature type="compositionally biased region" description="Low complexity" evidence="4">
    <location>
        <begin position="614"/>
        <end position="625"/>
    </location>
</feature>
<evidence type="ECO:0000256" key="3">
    <source>
        <dbReference type="ARBA" id="ARBA00022833"/>
    </source>
</evidence>
<dbReference type="GO" id="GO:0003729">
    <property type="term" value="F:mRNA binding"/>
    <property type="evidence" value="ECO:0007669"/>
    <property type="project" value="TreeGrafter"/>
</dbReference>
<protein>
    <recommendedName>
        <fullName evidence="5">RanBP2-type domain-containing protein</fullName>
    </recommendedName>
</protein>
<feature type="compositionally biased region" description="Low complexity" evidence="4">
    <location>
        <begin position="665"/>
        <end position="678"/>
    </location>
</feature>
<feature type="compositionally biased region" description="Low complexity" evidence="4">
    <location>
        <begin position="327"/>
        <end position="351"/>
    </location>
</feature>
<sequence>MPAMDNHNTSSSESPKSPQTSNDVSTVDGATEAKKRELSKSPSASSRSPQRSYDSPIEHQRTSAASNAVKAAAKAAAASVQSFDAGSGGSASSGDRKEGIVIGRKDAVELLQSNVFTQSPPPSATLSSSEHNQPGAGESINRTMDGAKKAEDDKGPGSNAAQHPAGEQKEGTASGYALLGRSLDTGATMVPPHLLWRQGAEGEFSSNAPTREGVTKSHGSAWSSMAAASGIGEHDAVRSREQSGRSVASVLSAASLGSPPSQGHGLLGAEFRTGDWVCVSDTCSFHNFAQNLTCLGCGAAKPVGTCGDNPPQRNQQQGARDHSKNDAGSPLSSSSISASTATAGSSGLGPANSSGLTTKQIQELMAQHRVKTETGSKHQQNLSASSAATSAAGVAASQWAPGGTLSSATENNTATSQQGGRGNGSYFTSQAGAAPTGGSGIRYGGTNNYGAYGSYTGGTSTPPSQANMAALEAFRASAGTPGLGMNPYQQNPLAQYLPIQAQIQAQAHAQAQAQAQQGQGQGQGQRGGSAYGGMAPNMSLYQLQLQHAAMKNQNGMPLAQSSGPLARMQALTSAFGGMPSANQNQSQGSMPAYGQSYTNMNAGSSAGGPIRYGQQSQHSAHSSLSATTASFNHNGLSSHLPISTSSTPSYGAQVSSGYPMQHFTGSSQGQNQSQGQAQLPPLDWSNFGKSSANVPYPTAAPYRSAHMQNQSTLNTSLPSSTPAMSSTTSMSTSVSTAYNDSASASVGVGLNLPGGVEGLAIKQPWLSTAPSNAATAARLANLGIGIGPGVNPNVGGPDPVSEKRKATAGNNEDASADGGSSNPPIVNTGNSGPMCVQPGDWVCSGCGFVNWRRRRVCLRCFPFAEGNETAASLANGAILAAQLAAGVSPSKVDTASLLKSPSRGRETRSREQSAPGATGYEYQSGQMATTPIVGLGLNLGPSNQQGFGSPMPRYPGTAGTPAFGANALAPLPTSSSQPTLLLNPFDSAPPTRRTSPKESPALANPVPNWASASHADRMGMDSRISPPAGFAQDWQRRAAGGGPGAGRTVSGPVLPTTRAPGGPTTASMHSITSHMRQTSFNSAPSVPESEILGSGSTSSSAWYASPVGSGAAIFTPSTTRTNSGSSTTMSAGAGQGSTAGAGAAASAGMSASTRNIWGTSPPRKIGANKLVDEDNREVGNGAVRGSIGAVSRPVGFRNSGSSSVDSYDHGSHGNNNATSPT</sequence>
<keyword evidence="1" id="KW-0479">Metal-binding</keyword>
<feature type="domain" description="RanBP2-type" evidence="5">
    <location>
        <begin position="837"/>
        <end position="860"/>
    </location>
</feature>
<feature type="compositionally biased region" description="Polar residues" evidence="4">
    <location>
        <begin position="1212"/>
        <end position="1221"/>
    </location>
</feature>
<dbReference type="AlphaFoldDB" id="A0A177UMR3"/>
<dbReference type="Pfam" id="PF00641">
    <property type="entry name" value="Zn_ribbon_RanBP"/>
    <property type="match status" value="2"/>
</dbReference>
<feature type="region of interest" description="Disordered" evidence="4">
    <location>
        <begin position="965"/>
        <end position="1008"/>
    </location>
</feature>
<dbReference type="EMBL" id="LWDD02000561">
    <property type="protein sequence ID" value="KAE8258825.1"/>
    <property type="molecule type" value="Genomic_DNA"/>
</dbReference>
<feature type="region of interest" description="Disordered" evidence="4">
    <location>
        <begin position="112"/>
        <end position="171"/>
    </location>
</feature>
<feature type="region of interest" description="Disordered" evidence="4">
    <location>
        <begin position="203"/>
        <end position="227"/>
    </location>
</feature>
<feature type="compositionally biased region" description="Low complexity" evidence="4">
    <location>
        <begin position="1115"/>
        <end position="1132"/>
    </location>
</feature>
<feature type="compositionally biased region" description="Polar residues" evidence="4">
    <location>
        <begin position="808"/>
        <end position="826"/>
    </location>
</feature>
<evidence type="ECO:0000313" key="7">
    <source>
        <dbReference type="Proteomes" id="UP000077671"/>
    </source>
</evidence>
<dbReference type="PROSITE" id="PS01358">
    <property type="entry name" value="ZF_RANBP2_1"/>
    <property type="match status" value="2"/>
</dbReference>
<dbReference type="SMART" id="SM00547">
    <property type="entry name" value="ZnF_RBZ"/>
    <property type="match status" value="2"/>
</dbReference>
<evidence type="ECO:0000256" key="4">
    <source>
        <dbReference type="SAM" id="MobiDB-lite"/>
    </source>
</evidence>
<dbReference type="PROSITE" id="PS50199">
    <property type="entry name" value="ZF_RANBP2_2"/>
    <property type="match status" value="2"/>
</dbReference>
<evidence type="ECO:0000313" key="6">
    <source>
        <dbReference type="EMBL" id="KAE8258825.1"/>
    </source>
</evidence>
<feature type="region of interest" description="Disordered" evidence="4">
    <location>
        <begin position="639"/>
        <end position="690"/>
    </location>
</feature>
<feature type="domain" description="RanBP2-type" evidence="5">
    <location>
        <begin position="272"/>
        <end position="303"/>
    </location>
</feature>
<feature type="region of interest" description="Disordered" evidence="4">
    <location>
        <begin position="705"/>
        <end position="729"/>
    </location>
</feature>
<feature type="region of interest" description="Disordered" evidence="4">
    <location>
        <begin position="308"/>
        <end position="355"/>
    </location>
</feature>
<feature type="compositionally biased region" description="Gly residues" evidence="4">
    <location>
        <begin position="519"/>
        <end position="531"/>
    </location>
</feature>
<feature type="compositionally biased region" description="Low complexity" evidence="4">
    <location>
        <begin position="40"/>
        <end position="55"/>
    </location>
</feature>
<keyword evidence="2" id="KW-0863">Zinc-finger</keyword>
<name>A0A177UMR3_9BASI</name>
<gene>
    <name evidence="6" type="ORF">A4X03_0g4269</name>
</gene>
<comment type="caution">
    <text evidence="6">The sequence shown here is derived from an EMBL/GenBank/DDBJ whole genome shotgun (WGS) entry which is preliminary data.</text>
</comment>
<feature type="compositionally biased region" description="Low complexity" evidence="4">
    <location>
        <begin position="711"/>
        <end position="729"/>
    </location>
</feature>
<reference evidence="6" key="2">
    <citation type="journal article" date="2019" name="IMA Fungus">
        <title>Genome sequencing and comparison of five Tilletia species to identify candidate genes for the detection of regulated species infecting wheat.</title>
        <authorList>
            <person name="Nguyen H.D.T."/>
            <person name="Sultana T."/>
            <person name="Kesanakurti P."/>
            <person name="Hambleton S."/>
        </authorList>
    </citation>
    <scope>NUCLEOTIDE SEQUENCE</scope>
    <source>
        <strain evidence="6">DAOMC 238032</strain>
    </source>
</reference>
<feature type="region of interest" description="Disordered" evidence="4">
    <location>
        <begin position="890"/>
        <end position="922"/>
    </location>
</feature>
<dbReference type="SUPFAM" id="SSF90209">
    <property type="entry name" value="Ran binding protein zinc finger-like"/>
    <property type="match status" value="2"/>
</dbReference>
<feature type="compositionally biased region" description="Polar residues" evidence="4">
    <location>
        <begin position="404"/>
        <end position="418"/>
    </location>
</feature>
<dbReference type="InterPro" id="IPR036443">
    <property type="entry name" value="Znf_RanBP2_sf"/>
</dbReference>
<keyword evidence="3" id="KW-0862">Zinc</keyword>
<feature type="compositionally biased region" description="Polar residues" evidence="4">
    <location>
        <begin position="639"/>
        <end position="658"/>
    </location>
</feature>
<dbReference type="Gene3D" id="4.10.1060.10">
    <property type="entry name" value="Zinc finger, RanBP2-type"/>
    <property type="match status" value="2"/>
</dbReference>
<feature type="compositionally biased region" description="Basic and acidic residues" evidence="4">
    <location>
        <begin position="145"/>
        <end position="155"/>
    </location>
</feature>
<feature type="compositionally biased region" description="Low complexity" evidence="4">
    <location>
        <begin position="63"/>
        <end position="80"/>
    </location>
</feature>
<feature type="region of interest" description="Disordered" evidence="4">
    <location>
        <begin position="941"/>
        <end position="960"/>
    </location>
</feature>
<feature type="region of interest" description="Disordered" evidence="4">
    <location>
        <begin position="402"/>
        <end position="439"/>
    </location>
</feature>
<feature type="region of interest" description="Disordered" evidence="4">
    <location>
        <begin position="514"/>
        <end position="533"/>
    </location>
</feature>
<dbReference type="InterPro" id="IPR001876">
    <property type="entry name" value="Znf_RanBP2"/>
</dbReference>
<feature type="region of interest" description="Disordered" evidence="4">
    <location>
        <begin position="576"/>
        <end position="625"/>
    </location>
</feature>
<feature type="compositionally biased region" description="Low complexity" evidence="4">
    <location>
        <begin position="1055"/>
        <end position="1066"/>
    </location>
</feature>
<dbReference type="PANTHER" id="PTHR23111">
    <property type="entry name" value="ZINC FINGER PROTEIN"/>
    <property type="match status" value="1"/>
</dbReference>
<feature type="compositionally biased region" description="Low complexity" evidence="4">
    <location>
        <begin position="967"/>
        <end position="982"/>
    </location>
</feature>
<evidence type="ECO:0000256" key="2">
    <source>
        <dbReference type="ARBA" id="ARBA00022771"/>
    </source>
</evidence>
<dbReference type="PANTHER" id="PTHR23111:SF40">
    <property type="entry name" value="RNA-BINDING PROTEIN INVOLVED IN HETEROCHROMATIN ASSEMBLY-RELATED"/>
    <property type="match status" value="1"/>
</dbReference>
<dbReference type="GO" id="GO:0008270">
    <property type="term" value="F:zinc ion binding"/>
    <property type="evidence" value="ECO:0007669"/>
    <property type="project" value="UniProtKB-KW"/>
</dbReference>
<feature type="compositionally biased region" description="Polar residues" evidence="4">
    <location>
        <begin position="580"/>
        <end position="604"/>
    </location>
</feature>
<feature type="compositionally biased region" description="Polar residues" evidence="4">
    <location>
        <begin position="112"/>
        <end position="132"/>
    </location>
</feature>
<proteinExistence type="predicted"/>
<accession>A0A177UMR3</accession>
<reference evidence="6" key="1">
    <citation type="submission" date="2016-04" db="EMBL/GenBank/DDBJ databases">
        <authorList>
            <person name="Nguyen H.D."/>
            <person name="Kesanakurti P."/>
            <person name="Cullis J."/>
            <person name="Levesque C.A."/>
            <person name="Hambleton S."/>
        </authorList>
    </citation>
    <scope>NUCLEOTIDE SEQUENCE</scope>
    <source>
        <strain evidence="6">DAOMC 238032</strain>
    </source>
</reference>
<evidence type="ECO:0000259" key="5">
    <source>
        <dbReference type="PROSITE" id="PS50199"/>
    </source>
</evidence>
<feature type="region of interest" description="Disordered" evidence="4">
    <location>
        <begin position="788"/>
        <end position="826"/>
    </location>
</feature>
<evidence type="ECO:0000256" key="1">
    <source>
        <dbReference type="ARBA" id="ARBA00022723"/>
    </source>
</evidence>
<feature type="region of interest" description="Disordered" evidence="4">
    <location>
        <begin position="1034"/>
        <end position="1145"/>
    </location>
</feature>